<protein>
    <submittedName>
        <fullName evidence="2">Uncharacterized protein</fullName>
    </submittedName>
</protein>
<accession>A0A5B0NG28</accession>
<dbReference type="EMBL" id="VSWC01000003">
    <property type="protein sequence ID" value="KAA1116530.1"/>
    <property type="molecule type" value="Genomic_DNA"/>
</dbReference>
<dbReference type="EMBL" id="VSWC01000105">
    <property type="protein sequence ID" value="KAA1087512.1"/>
    <property type="molecule type" value="Genomic_DNA"/>
</dbReference>
<dbReference type="Proteomes" id="UP000324748">
    <property type="component" value="Unassembled WGS sequence"/>
</dbReference>
<reference evidence="2 4" key="1">
    <citation type="submission" date="2019-05" db="EMBL/GenBank/DDBJ databases">
        <title>Emergence of the Ug99 lineage of the wheat stem rust pathogen through somatic hybridization.</title>
        <authorList>
            <person name="Li F."/>
            <person name="Upadhyaya N.M."/>
            <person name="Sperschneider J."/>
            <person name="Matny O."/>
            <person name="Nguyen-Phuc H."/>
            <person name="Mago R."/>
            <person name="Raley C."/>
            <person name="Miller M.E."/>
            <person name="Silverstein K.A.T."/>
            <person name="Henningsen E."/>
            <person name="Hirsch C.D."/>
            <person name="Visser B."/>
            <person name="Pretorius Z.A."/>
            <person name="Steffenson B.J."/>
            <person name="Schwessinger B."/>
            <person name="Dodds P.N."/>
            <person name="Figueroa M."/>
        </authorList>
    </citation>
    <scope>NUCLEOTIDE SEQUENCE [LARGE SCALE GENOMIC DNA]</scope>
    <source>
        <strain evidence="2">21-0</strain>
    </source>
</reference>
<evidence type="ECO:0000256" key="1">
    <source>
        <dbReference type="SAM" id="MobiDB-lite"/>
    </source>
</evidence>
<proteinExistence type="predicted"/>
<feature type="compositionally biased region" description="Polar residues" evidence="1">
    <location>
        <begin position="66"/>
        <end position="75"/>
    </location>
</feature>
<feature type="region of interest" description="Disordered" evidence="1">
    <location>
        <begin position="1"/>
        <end position="33"/>
    </location>
</feature>
<organism evidence="2 4">
    <name type="scientific">Puccinia graminis f. sp. tritici</name>
    <dbReference type="NCBI Taxonomy" id="56615"/>
    <lineage>
        <taxon>Eukaryota</taxon>
        <taxon>Fungi</taxon>
        <taxon>Dikarya</taxon>
        <taxon>Basidiomycota</taxon>
        <taxon>Pucciniomycotina</taxon>
        <taxon>Pucciniomycetes</taxon>
        <taxon>Pucciniales</taxon>
        <taxon>Pucciniaceae</taxon>
        <taxon>Puccinia</taxon>
    </lineage>
</organism>
<feature type="compositionally biased region" description="Polar residues" evidence="1">
    <location>
        <begin position="10"/>
        <end position="20"/>
    </location>
</feature>
<gene>
    <name evidence="3" type="ORF">PGT21_017159</name>
    <name evidence="2" type="ORF">PGT21_032907</name>
</gene>
<sequence>MHPNTDEQDVSITSADGNKTTIDEPITDQGTSSSKKIFSVPFVYLDRNLATGTPGEAHGFTHEHGNQSTNHNEQAGGTAVEADELFTDEELADVFRVLFHPGGSAGIFRCSLTPGKIDQVIQELVATYDFTSPFNMHYIDTPEGKMPADYILEMMLKQWQATGYFSRWKYYYPDYLAFSSMEYDNDNFKALVGFIAGTESDNWTWTIIHQAY</sequence>
<evidence type="ECO:0000313" key="4">
    <source>
        <dbReference type="Proteomes" id="UP000324748"/>
    </source>
</evidence>
<keyword evidence="4" id="KW-1185">Reference proteome</keyword>
<name>A0A5B0NG28_PUCGR</name>
<dbReference type="AlphaFoldDB" id="A0A5B0NG28"/>
<evidence type="ECO:0000313" key="3">
    <source>
        <dbReference type="EMBL" id="KAA1116530.1"/>
    </source>
</evidence>
<feature type="region of interest" description="Disordered" evidence="1">
    <location>
        <begin position="54"/>
        <end position="75"/>
    </location>
</feature>
<comment type="caution">
    <text evidence="2">The sequence shown here is derived from an EMBL/GenBank/DDBJ whole genome shotgun (WGS) entry which is preliminary data.</text>
</comment>
<dbReference type="OrthoDB" id="2508085at2759"/>
<evidence type="ECO:0000313" key="2">
    <source>
        <dbReference type="EMBL" id="KAA1087512.1"/>
    </source>
</evidence>